<comment type="caution">
    <text evidence="3">The sequence shown here is derived from an EMBL/GenBank/DDBJ whole genome shotgun (WGS) entry which is preliminary data.</text>
</comment>
<dbReference type="RefSeq" id="XP_041297405.1">
    <property type="nucleotide sequence ID" value="XM_041433339.1"/>
</dbReference>
<dbReference type="PROSITE" id="PS00028">
    <property type="entry name" value="ZINC_FINGER_C2H2_1"/>
    <property type="match status" value="1"/>
</dbReference>
<dbReference type="AlphaFoldDB" id="A0A9P7FGQ3"/>
<feature type="compositionally biased region" description="Low complexity" evidence="1">
    <location>
        <begin position="364"/>
        <end position="382"/>
    </location>
</feature>
<feature type="region of interest" description="Disordered" evidence="1">
    <location>
        <begin position="337"/>
        <end position="400"/>
    </location>
</feature>
<organism evidence="3 4">
    <name type="scientific">Suillus discolor</name>
    <dbReference type="NCBI Taxonomy" id="1912936"/>
    <lineage>
        <taxon>Eukaryota</taxon>
        <taxon>Fungi</taxon>
        <taxon>Dikarya</taxon>
        <taxon>Basidiomycota</taxon>
        <taxon>Agaricomycotina</taxon>
        <taxon>Agaricomycetes</taxon>
        <taxon>Agaricomycetidae</taxon>
        <taxon>Boletales</taxon>
        <taxon>Suillineae</taxon>
        <taxon>Suillaceae</taxon>
        <taxon>Suillus</taxon>
    </lineage>
</organism>
<evidence type="ECO:0000313" key="3">
    <source>
        <dbReference type="EMBL" id="KAG2116026.1"/>
    </source>
</evidence>
<sequence>MIQSDSLHPQPSPPRTFFCCWDWCRLTFSTVDELASHVRHDHIWQLQPMSKKEIVRMRKQDAAEAQSMTESSGSSVPVPLSNGRTHLSSANSTDQGSSGSQPFASSQAPPSRILSATSLTPPTSHQSSSFLPPEKTPPLPAVHRVNSHKPSAALQAAPARGRDFPSFAQLSSPADTSSIPSLPQSPDISTLSFRPNIAAQIDSFDRRHSRLSEIAQALNMSLHRSRTDSSSSSQDAVERQLLREDAADVSIQSIQAPETVHNGAALSTPDDPATIVTGMVVDVADADLQWPESEPEHTPANRPRQLSPPVEMEDVEGIEYRSSPVVTRNDKARHFRSGTLHISPLPKDTVPKSAFGPFQLSQDSQMTSNLSLSQNSTQSHSLVLQTQAPYQSQSYELSQS</sequence>
<feature type="region of interest" description="Disordered" evidence="1">
    <location>
        <begin position="55"/>
        <end position="190"/>
    </location>
</feature>
<feature type="compositionally biased region" description="Polar residues" evidence="1">
    <location>
        <begin position="82"/>
        <end position="94"/>
    </location>
</feature>
<accession>A0A9P7FGQ3</accession>
<proteinExistence type="predicted"/>
<feature type="compositionally biased region" description="Polar residues" evidence="1">
    <location>
        <begin position="66"/>
        <end position="75"/>
    </location>
</feature>
<reference evidence="3" key="1">
    <citation type="journal article" date="2020" name="New Phytol.">
        <title>Comparative genomics reveals dynamic genome evolution in host specialist ectomycorrhizal fungi.</title>
        <authorList>
            <person name="Lofgren L.A."/>
            <person name="Nguyen N.H."/>
            <person name="Vilgalys R."/>
            <person name="Ruytinx J."/>
            <person name="Liao H.L."/>
            <person name="Branco S."/>
            <person name="Kuo A."/>
            <person name="LaButti K."/>
            <person name="Lipzen A."/>
            <person name="Andreopoulos W."/>
            <person name="Pangilinan J."/>
            <person name="Riley R."/>
            <person name="Hundley H."/>
            <person name="Na H."/>
            <person name="Barry K."/>
            <person name="Grigoriev I.V."/>
            <person name="Stajich J.E."/>
            <person name="Kennedy P.G."/>
        </authorList>
    </citation>
    <scope>NUCLEOTIDE SEQUENCE</scope>
    <source>
        <strain evidence="3">FC423</strain>
    </source>
</reference>
<dbReference type="GeneID" id="64695598"/>
<feature type="region of interest" description="Disordered" evidence="1">
    <location>
        <begin position="291"/>
        <end position="324"/>
    </location>
</feature>
<dbReference type="EMBL" id="JABBWM010000007">
    <property type="protein sequence ID" value="KAG2116026.1"/>
    <property type="molecule type" value="Genomic_DNA"/>
</dbReference>
<keyword evidence="4" id="KW-1185">Reference proteome</keyword>
<dbReference type="Proteomes" id="UP000823399">
    <property type="component" value="Unassembled WGS sequence"/>
</dbReference>
<name>A0A9P7FGQ3_9AGAM</name>
<feature type="compositionally biased region" description="Polar residues" evidence="1">
    <location>
        <begin position="168"/>
        <end position="190"/>
    </location>
</feature>
<evidence type="ECO:0000259" key="2">
    <source>
        <dbReference type="PROSITE" id="PS00028"/>
    </source>
</evidence>
<feature type="compositionally biased region" description="Polar residues" evidence="1">
    <location>
        <begin position="114"/>
        <end position="130"/>
    </location>
</feature>
<evidence type="ECO:0000256" key="1">
    <source>
        <dbReference type="SAM" id="MobiDB-lite"/>
    </source>
</evidence>
<evidence type="ECO:0000313" key="4">
    <source>
        <dbReference type="Proteomes" id="UP000823399"/>
    </source>
</evidence>
<feature type="compositionally biased region" description="Polar residues" evidence="1">
    <location>
        <begin position="383"/>
        <end position="400"/>
    </location>
</feature>
<gene>
    <name evidence="3" type="ORF">F5147DRAFT_649408</name>
</gene>
<protein>
    <recommendedName>
        <fullName evidence="2">C2H2-type domain-containing protein</fullName>
    </recommendedName>
</protein>
<feature type="domain" description="C2H2-type" evidence="2">
    <location>
        <begin position="19"/>
        <end position="42"/>
    </location>
</feature>
<dbReference type="OrthoDB" id="2690228at2759"/>
<dbReference type="InterPro" id="IPR013087">
    <property type="entry name" value="Znf_C2H2_type"/>
</dbReference>
<feature type="compositionally biased region" description="Low complexity" evidence="1">
    <location>
        <begin position="95"/>
        <end position="111"/>
    </location>
</feature>